<dbReference type="PANTHER" id="PTHR43586:SF8">
    <property type="entry name" value="CYSTEINE DESULFURASE 1, CHLOROPLASTIC"/>
    <property type="match status" value="1"/>
</dbReference>
<dbReference type="PROSITE" id="PS00595">
    <property type="entry name" value="AA_TRANSFER_CLASS_5"/>
    <property type="match status" value="1"/>
</dbReference>
<evidence type="ECO:0000256" key="6">
    <source>
        <dbReference type="ARBA" id="ARBA00050776"/>
    </source>
</evidence>
<keyword evidence="11" id="KW-1185">Reference proteome</keyword>
<dbReference type="RefSeq" id="WP_074237966.1">
    <property type="nucleotide sequence ID" value="NZ_FSRA01000001.1"/>
</dbReference>
<dbReference type="InterPro" id="IPR015422">
    <property type="entry name" value="PyrdxlP-dep_Trfase_small"/>
</dbReference>
<dbReference type="SUPFAM" id="SSF53383">
    <property type="entry name" value="PLP-dependent transferases"/>
    <property type="match status" value="1"/>
</dbReference>
<evidence type="ECO:0000256" key="8">
    <source>
        <dbReference type="RuleBase" id="RU004506"/>
    </source>
</evidence>
<accession>A0A1N6DHD2</accession>
<dbReference type="InterPro" id="IPR015421">
    <property type="entry name" value="PyrdxlP-dep_Trfase_major"/>
</dbReference>
<dbReference type="AlphaFoldDB" id="A0A1N6DHD2"/>
<evidence type="ECO:0000256" key="4">
    <source>
        <dbReference type="ARBA" id="ARBA00022679"/>
    </source>
</evidence>
<reference evidence="10 11" key="1">
    <citation type="submission" date="2016-11" db="EMBL/GenBank/DDBJ databases">
        <authorList>
            <person name="Jaros S."/>
            <person name="Januszkiewicz K."/>
            <person name="Wedrychowicz H."/>
        </authorList>
    </citation>
    <scope>NUCLEOTIDE SEQUENCE [LARGE SCALE GENOMIC DNA]</scope>
    <source>
        <strain evidence="10 11">DSM 24787</strain>
    </source>
</reference>
<dbReference type="Gene3D" id="3.40.640.10">
    <property type="entry name" value="Type I PLP-dependent aspartate aminotransferase-like (Major domain)"/>
    <property type="match status" value="1"/>
</dbReference>
<sequence>METTATQNIIWPDVELIRNEFPILQQTVNGNPLVYLDNGATTQKPVQVIRSMQEYYTGYNSNVHRGVHTLSQKATSAYEAARHQVASFIGADHTEVIFTKGTTDAINLVAAGFRKEFLNEGDEVIISTMEHHSNIVPWQLACEEKKAHLKVIPITDKGELEMDVFESMLNPRVKIVAVTWISNSLGTINPVKDIIRLAHAQGIPVLLDAAQAAPHIQIRVRDLDVDFLALSGHKIYGPTGIGILYGKESWLHKLPPYQGGGDMIKHVTFAKTTYADVPLKFEAGTPAICEAIGLGAAMAYVTQLGIHKVQAYEHQLTKYAIEQLSTIPQLRFIGEAKHRAAAISFLIGDHHPSDVGVLLDQQGIAVRTGHHCTQPLMERFNIPGTVRASLAVYNTTEEIDRLVQGVRKAVTLLG</sequence>
<dbReference type="PANTHER" id="PTHR43586">
    <property type="entry name" value="CYSTEINE DESULFURASE"/>
    <property type="match status" value="1"/>
</dbReference>
<dbReference type="InterPro" id="IPR010970">
    <property type="entry name" value="Cys_dSase_SufS"/>
</dbReference>
<dbReference type="EC" id="2.8.1.7" evidence="8"/>
<keyword evidence="5 8" id="KW-0663">Pyridoxal phosphate</keyword>
<dbReference type="Pfam" id="PF00266">
    <property type="entry name" value="Aminotran_5"/>
    <property type="match status" value="1"/>
</dbReference>
<proteinExistence type="inferred from homology"/>
<gene>
    <name evidence="10" type="ORF">SAMN04488055_0752</name>
</gene>
<evidence type="ECO:0000313" key="11">
    <source>
        <dbReference type="Proteomes" id="UP000185003"/>
    </source>
</evidence>
<dbReference type="PIRSF" id="PIRSF005572">
    <property type="entry name" value="NifS"/>
    <property type="match status" value="1"/>
</dbReference>
<dbReference type="Proteomes" id="UP000185003">
    <property type="component" value="Unassembled WGS sequence"/>
</dbReference>
<comment type="function">
    <text evidence="2 8">Catalyzes the removal of elemental sulfur and selenium atoms from L-cysteine, L-cystine, L-selenocysteine, and L-selenocystine to produce L-alanine.</text>
</comment>
<dbReference type="InterPro" id="IPR016454">
    <property type="entry name" value="Cysteine_dSase"/>
</dbReference>
<dbReference type="CDD" id="cd06453">
    <property type="entry name" value="SufS_like"/>
    <property type="match status" value="1"/>
</dbReference>
<comment type="cofactor">
    <cofactor evidence="1 7">
        <name>pyridoxal 5'-phosphate</name>
        <dbReference type="ChEBI" id="CHEBI:597326"/>
    </cofactor>
</comment>
<dbReference type="Gene3D" id="3.90.1150.10">
    <property type="entry name" value="Aspartate Aminotransferase, domain 1"/>
    <property type="match status" value="1"/>
</dbReference>
<dbReference type="OrthoDB" id="9804366at2"/>
<feature type="domain" description="Aminotransferase class V" evidence="9">
    <location>
        <begin position="34"/>
        <end position="402"/>
    </location>
</feature>
<comment type="catalytic activity">
    <reaction evidence="6 8">
        <text>(sulfur carrier)-H + L-cysteine = (sulfur carrier)-SH + L-alanine</text>
        <dbReference type="Rhea" id="RHEA:43892"/>
        <dbReference type="Rhea" id="RHEA-COMP:14737"/>
        <dbReference type="Rhea" id="RHEA-COMP:14739"/>
        <dbReference type="ChEBI" id="CHEBI:29917"/>
        <dbReference type="ChEBI" id="CHEBI:35235"/>
        <dbReference type="ChEBI" id="CHEBI:57972"/>
        <dbReference type="ChEBI" id="CHEBI:64428"/>
        <dbReference type="EC" id="2.8.1.7"/>
    </reaction>
</comment>
<dbReference type="InterPro" id="IPR015424">
    <property type="entry name" value="PyrdxlP-dep_Trfase"/>
</dbReference>
<evidence type="ECO:0000256" key="3">
    <source>
        <dbReference type="ARBA" id="ARBA00010447"/>
    </source>
</evidence>
<evidence type="ECO:0000256" key="5">
    <source>
        <dbReference type="ARBA" id="ARBA00022898"/>
    </source>
</evidence>
<dbReference type="GO" id="GO:0030170">
    <property type="term" value="F:pyridoxal phosphate binding"/>
    <property type="evidence" value="ECO:0007669"/>
    <property type="project" value="UniProtKB-UniRule"/>
</dbReference>
<comment type="similarity">
    <text evidence="3 8">Belongs to the class-V pyridoxal-phosphate-dependent aminotransferase family. Csd subfamily.</text>
</comment>
<dbReference type="GO" id="GO:0006534">
    <property type="term" value="P:cysteine metabolic process"/>
    <property type="evidence" value="ECO:0007669"/>
    <property type="project" value="UniProtKB-UniRule"/>
</dbReference>
<protein>
    <recommendedName>
        <fullName evidence="8">Cysteine desulfurase</fullName>
        <ecNumber evidence="8">2.8.1.7</ecNumber>
    </recommendedName>
</protein>
<keyword evidence="4 8" id="KW-0808">Transferase</keyword>
<dbReference type="GO" id="GO:0031071">
    <property type="term" value="F:cysteine desulfurase activity"/>
    <property type="evidence" value="ECO:0007669"/>
    <property type="project" value="UniProtKB-UniRule"/>
</dbReference>
<evidence type="ECO:0000256" key="7">
    <source>
        <dbReference type="RuleBase" id="RU004504"/>
    </source>
</evidence>
<dbReference type="GO" id="GO:0016829">
    <property type="term" value="F:lyase activity"/>
    <property type="evidence" value="ECO:0007669"/>
    <property type="project" value="UniProtKB-KW"/>
</dbReference>
<keyword evidence="10" id="KW-0456">Lyase</keyword>
<dbReference type="InterPro" id="IPR000192">
    <property type="entry name" value="Aminotrans_V_dom"/>
</dbReference>
<dbReference type="InterPro" id="IPR020578">
    <property type="entry name" value="Aminotrans_V_PyrdxlP_BS"/>
</dbReference>
<evidence type="ECO:0000259" key="9">
    <source>
        <dbReference type="Pfam" id="PF00266"/>
    </source>
</evidence>
<dbReference type="STRING" id="536979.SAMN04488055_0752"/>
<organism evidence="10 11">
    <name type="scientific">Chitinophaga niabensis</name>
    <dbReference type="NCBI Taxonomy" id="536979"/>
    <lineage>
        <taxon>Bacteria</taxon>
        <taxon>Pseudomonadati</taxon>
        <taxon>Bacteroidota</taxon>
        <taxon>Chitinophagia</taxon>
        <taxon>Chitinophagales</taxon>
        <taxon>Chitinophagaceae</taxon>
        <taxon>Chitinophaga</taxon>
    </lineage>
</organism>
<evidence type="ECO:0000256" key="1">
    <source>
        <dbReference type="ARBA" id="ARBA00001933"/>
    </source>
</evidence>
<name>A0A1N6DHD2_9BACT</name>
<evidence type="ECO:0000313" key="10">
    <source>
        <dbReference type="EMBL" id="SIN70211.1"/>
    </source>
</evidence>
<dbReference type="EMBL" id="FSRA01000001">
    <property type="protein sequence ID" value="SIN70211.1"/>
    <property type="molecule type" value="Genomic_DNA"/>
</dbReference>
<evidence type="ECO:0000256" key="2">
    <source>
        <dbReference type="ARBA" id="ARBA00002824"/>
    </source>
</evidence>
<dbReference type="NCBIfam" id="TIGR01979">
    <property type="entry name" value="sufS"/>
    <property type="match status" value="1"/>
</dbReference>